<dbReference type="AlphaFoldDB" id="A0A382ESJ6"/>
<organism evidence="1">
    <name type="scientific">marine metagenome</name>
    <dbReference type="NCBI Taxonomy" id="408172"/>
    <lineage>
        <taxon>unclassified sequences</taxon>
        <taxon>metagenomes</taxon>
        <taxon>ecological metagenomes</taxon>
    </lineage>
</organism>
<evidence type="ECO:0000313" key="1">
    <source>
        <dbReference type="EMBL" id="SVB53302.1"/>
    </source>
</evidence>
<accession>A0A382ESJ6</accession>
<feature type="non-terminal residue" evidence="1">
    <location>
        <position position="194"/>
    </location>
</feature>
<sequence>MAGKVKVNFLRLVLAVAVFSPVVVFGQRWFQYASPADYFRIHTPGDFEIEEVEYFSEYGAVFPARVYSFGNGSNYYSVTVVDYTDSKAIHTARTNRTEADYLSLYWEIDIRASVAYAAANLRNRDGQVTYDAYHYIDRVEGHQLQITNTDQSRSYAAIYLHESRLYIVEATVAPGLPPPGMFQQSLEFIDEAGQ</sequence>
<gene>
    <name evidence="1" type="ORF">METZ01_LOCUS206156</name>
</gene>
<dbReference type="EMBL" id="UINC01045941">
    <property type="protein sequence ID" value="SVB53302.1"/>
    <property type="molecule type" value="Genomic_DNA"/>
</dbReference>
<protein>
    <submittedName>
        <fullName evidence="1">Uncharacterized protein</fullName>
    </submittedName>
</protein>
<proteinExistence type="predicted"/>
<name>A0A382ESJ6_9ZZZZ</name>
<reference evidence="1" key="1">
    <citation type="submission" date="2018-05" db="EMBL/GenBank/DDBJ databases">
        <authorList>
            <person name="Lanie J.A."/>
            <person name="Ng W.-L."/>
            <person name="Kazmierczak K.M."/>
            <person name="Andrzejewski T.M."/>
            <person name="Davidsen T.M."/>
            <person name="Wayne K.J."/>
            <person name="Tettelin H."/>
            <person name="Glass J.I."/>
            <person name="Rusch D."/>
            <person name="Podicherti R."/>
            <person name="Tsui H.-C.T."/>
            <person name="Winkler M.E."/>
        </authorList>
    </citation>
    <scope>NUCLEOTIDE SEQUENCE</scope>
</reference>